<feature type="region of interest" description="Disordered" evidence="6">
    <location>
        <begin position="1"/>
        <end position="21"/>
    </location>
</feature>
<feature type="binding site" evidence="5">
    <location>
        <position position="57"/>
    </location>
    <ligand>
        <name>S-adenosyl-L-methionine</name>
        <dbReference type="ChEBI" id="CHEBI:59789"/>
    </ligand>
</feature>
<evidence type="ECO:0000256" key="4">
    <source>
        <dbReference type="ARBA" id="ARBA00022884"/>
    </source>
</evidence>
<keyword evidence="2 5" id="KW-0808">Transferase</keyword>
<gene>
    <name evidence="8" type="ORF">SPAR_03121</name>
</gene>
<dbReference type="SUPFAM" id="SSF53335">
    <property type="entry name" value="S-adenosyl-L-methionine-dependent methyltransferases"/>
    <property type="match status" value="1"/>
</dbReference>
<dbReference type="PANTHER" id="PTHR11727:SF7">
    <property type="entry name" value="DIMETHYLADENOSINE TRANSFERASE-RELATED"/>
    <property type="match status" value="1"/>
</dbReference>
<comment type="caution">
    <text evidence="8">The sequence shown here is derived from an EMBL/GenBank/DDBJ whole genome shotgun (WGS) entry which is preliminary data.</text>
</comment>
<evidence type="ECO:0000256" key="1">
    <source>
        <dbReference type="ARBA" id="ARBA00022603"/>
    </source>
</evidence>
<evidence type="ECO:0000313" key="9">
    <source>
        <dbReference type="Proteomes" id="UP000186168"/>
    </source>
</evidence>
<dbReference type="InterPro" id="IPR001737">
    <property type="entry name" value="KsgA/Erm"/>
</dbReference>
<feature type="binding site" evidence="5">
    <location>
        <position position="103"/>
    </location>
    <ligand>
        <name>S-adenosyl-L-methionine</name>
        <dbReference type="ChEBI" id="CHEBI:59789"/>
    </ligand>
</feature>
<evidence type="ECO:0000313" key="8">
    <source>
        <dbReference type="EMBL" id="OMI41010.1"/>
    </source>
</evidence>
<dbReference type="SMART" id="SM00650">
    <property type="entry name" value="rADc"/>
    <property type="match status" value="1"/>
</dbReference>
<dbReference type="InterPro" id="IPR020598">
    <property type="entry name" value="rRNA_Ade_methylase_Trfase_N"/>
</dbReference>
<dbReference type="Proteomes" id="UP000186168">
    <property type="component" value="Unassembled WGS sequence"/>
</dbReference>
<evidence type="ECO:0000256" key="3">
    <source>
        <dbReference type="ARBA" id="ARBA00022691"/>
    </source>
</evidence>
<dbReference type="Pfam" id="PF00398">
    <property type="entry name" value="RrnaAD"/>
    <property type="match status" value="1"/>
</dbReference>
<dbReference type="PROSITE" id="PS51689">
    <property type="entry name" value="SAM_RNA_A_N6_MT"/>
    <property type="match status" value="1"/>
</dbReference>
<dbReference type="GO" id="GO:0005829">
    <property type="term" value="C:cytosol"/>
    <property type="evidence" value="ECO:0007669"/>
    <property type="project" value="TreeGrafter"/>
</dbReference>
<dbReference type="InterPro" id="IPR029063">
    <property type="entry name" value="SAM-dependent_MTases_sf"/>
</dbReference>
<feature type="binding site" evidence="5">
    <location>
        <position position="30"/>
    </location>
    <ligand>
        <name>S-adenosyl-L-methionine</name>
        <dbReference type="ChEBI" id="CHEBI:59789"/>
    </ligand>
</feature>
<organism evidence="8 9">
    <name type="scientific">Streptomyces sparsogenes DSM 40356</name>
    <dbReference type="NCBI Taxonomy" id="1331668"/>
    <lineage>
        <taxon>Bacteria</taxon>
        <taxon>Bacillati</taxon>
        <taxon>Actinomycetota</taxon>
        <taxon>Actinomycetes</taxon>
        <taxon>Kitasatosporales</taxon>
        <taxon>Streptomycetaceae</taxon>
        <taxon>Streptomyces</taxon>
    </lineage>
</organism>
<dbReference type="EMBL" id="ASQP01000051">
    <property type="protein sequence ID" value="OMI41010.1"/>
    <property type="molecule type" value="Genomic_DNA"/>
</dbReference>
<sequence length="277" mass="30676">MARKRNPSRLPSPGERRTERDLARRTLSQNFLVDPAAVARVVRAASPRPDDLLVEVGMGKGALTEALAPRCGGLVGYEIDHHLIPGLRQRLAGHPRVRVVHQDFLTARPPLRPFAVVGNVPYARTSEIVDWCLRAPRLTSATLLTQLEYARKRTGDFGRWSLVTVRSWPDVDWRLCGRVPRAAFRPVPRVDGGILRLTRRPRPLVTGAAERAAYGRLVELGFSGVGGTLYASLRRAHPARRLEAAFRRAGLGRDTVVAYATPRQWLVLSEELSGTPG</sequence>
<proteinExistence type="inferred from homology"/>
<comment type="similarity">
    <text evidence="5">Belongs to the class I-like SAM-binding methyltransferase superfamily. rRNA adenine N(6)-methyltransferase family.</text>
</comment>
<dbReference type="STRING" id="67365.GCA_001704635_00634"/>
<reference evidence="8 9" key="1">
    <citation type="submission" date="2013-05" db="EMBL/GenBank/DDBJ databases">
        <title>Genome sequence of Streptomyces sparsogenes DSM 40356.</title>
        <authorList>
            <person name="Coyne S."/>
            <person name="Seebeck F.P."/>
        </authorList>
    </citation>
    <scope>NUCLEOTIDE SEQUENCE [LARGE SCALE GENOMIC DNA]</scope>
    <source>
        <strain evidence="8 9">DSM 40356</strain>
    </source>
</reference>
<feature type="domain" description="Ribosomal RNA adenine methylase transferase N-terminal" evidence="7">
    <location>
        <begin position="37"/>
        <end position="201"/>
    </location>
</feature>
<keyword evidence="9" id="KW-1185">Reference proteome</keyword>
<evidence type="ECO:0000256" key="5">
    <source>
        <dbReference type="PROSITE-ProRule" id="PRU01026"/>
    </source>
</evidence>
<feature type="binding site" evidence="5">
    <location>
        <position position="32"/>
    </location>
    <ligand>
        <name>S-adenosyl-L-methionine</name>
        <dbReference type="ChEBI" id="CHEBI:59789"/>
    </ligand>
</feature>
<protein>
    <submittedName>
        <fullName evidence="8">rRNA-adenine-N6-methyltransferase</fullName>
    </submittedName>
</protein>
<keyword evidence="3 5" id="KW-0949">S-adenosyl-L-methionine</keyword>
<evidence type="ECO:0000256" key="2">
    <source>
        <dbReference type="ARBA" id="ARBA00022679"/>
    </source>
</evidence>
<name>A0A1R1SRR1_9ACTN</name>
<dbReference type="CDD" id="cd02440">
    <property type="entry name" value="AdoMet_MTases"/>
    <property type="match status" value="1"/>
</dbReference>
<evidence type="ECO:0000256" key="6">
    <source>
        <dbReference type="SAM" id="MobiDB-lite"/>
    </source>
</evidence>
<dbReference type="PANTHER" id="PTHR11727">
    <property type="entry name" value="DIMETHYLADENOSINE TRANSFERASE"/>
    <property type="match status" value="1"/>
</dbReference>
<evidence type="ECO:0000259" key="7">
    <source>
        <dbReference type="SMART" id="SM00650"/>
    </source>
</evidence>
<keyword evidence="4 5" id="KW-0694">RNA-binding</keyword>
<keyword evidence="1 5" id="KW-0489">Methyltransferase</keyword>
<dbReference type="NCBIfam" id="NF000499">
    <property type="entry name" value="Erm23S_rRNA_broad"/>
    <property type="match status" value="1"/>
</dbReference>
<feature type="binding site" evidence="5">
    <location>
        <position position="119"/>
    </location>
    <ligand>
        <name>S-adenosyl-L-methionine</name>
        <dbReference type="ChEBI" id="CHEBI:59789"/>
    </ligand>
</feature>
<dbReference type="GO" id="GO:0000179">
    <property type="term" value="F:rRNA (adenine-N6,N6-)-dimethyltransferase activity"/>
    <property type="evidence" value="ECO:0007669"/>
    <property type="project" value="UniProtKB-UniRule"/>
</dbReference>
<dbReference type="NCBIfam" id="NF000337">
    <property type="entry name" value="erm_SHROVE"/>
    <property type="match status" value="1"/>
</dbReference>
<dbReference type="GO" id="GO:0003723">
    <property type="term" value="F:RNA binding"/>
    <property type="evidence" value="ECO:0007669"/>
    <property type="project" value="UniProtKB-UniRule"/>
</dbReference>
<accession>A0A1R1SRR1</accession>
<dbReference type="Gene3D" id="3.40.50.150">
    <property type="entry name" value="Vaccinia Virus protein VP39"/>
    <property type="match status" value="1"/>
</dbReference>
<dbReference type="AlphaFoldDB" id="A0A1R1SRR1"/>
<feature type="binding site" evidence="5">
    <location>
        <position position="78"/>
    </location>
    <ligand>
        <name>S-adenosyl-L-methionine</name>
        <dbReference type="ChEBI" id="CHEBI:59789"/>
    </ligand>
</feature>